<reference evidence="2" key="1">
    <citation type="submission" date="2017-06" db="EMBL/GenBank/DDBJ databases">
        <title>Capnocytophaga spp. assemblies.</title>
        <authorList>
            <person name="Gulvik C.A."/>
        </authorList>
    </citation>
    <scope>NUCLEOTIDE SEQUENCE [LARGE SCALE GENOMIC DNA]</scope>
    <source>
        <strain evidence="2">H1496</strain>
    </source>
</reference>
<sequence>MDRIEFHCAGSYSELSPWQREEICLRMEDDRRDFQELYREMVLILLMGDPSRKNKKRVQRLLSEISIEQLLPLGKFLLTDRDLFSFPDIWDGLTTPLPRLSNCTIRQFSVADMLFYQYSKKREELYARQLVASLYCWGASEFDPLLLPKIAEVTDSISSGTRAAIVFAYRCTREYIIERYPAVFPKSSYREDTPIFRRQGDYTPFSKIIAAMAMDSTQPLGNWHECSATRLYDFLEILNESILRSKQT</sequence>
<dbReference type="AlphaFoldDB" id="A0A250FRN2"/>
<evidence type="ECO:0000313" key="2">
    <source>
        <dbReference type="Proteomes" id="UP000217250"/>
    </source>
</evidence>
<gene>
    <name evidence="1" type="ORF">CGC50_12335</name>
</gene>
<organism evidence="1 2">
    <name type="scientific">Capnocytophaga gingivalis</name>
    <dbReference type="NCBI Taxonomy" id="1017"/>
    <lineage>
        <taxon>Bacteria</taxon>
        <taxon>Pseudomonadati</taxon>
        <taxon>Bacteroidota</taxon>
        <taxon>Flavobacteriia</taxon>
        <taxon>Flavobacteriales</taxon>
        <taxon>Flavobacteriaceae</taxon>
        <taxon>Capnocytophaga</taxon>
    </lineage>
</organism>
<dbReference type="GeneID" id="84809323"/>
<dbReference type="RefSeq" id="WP_095911038.1">
    <property type="nucleotide sequence ID" value="NZ_CP022386.1"/>
</dbReference>
<protein>
    <submittedName>
        <fullName evidence="1">Uncharacterized protein</fullName>
    </submittedName>
</protein>
<accession>A0A250FRN2</accession>
<dbReference type="Proteomes" id="UP000217250">
    <property type="component" value="Chromosome"/>
</dbReference>
<name>A0A250FRN2_9FLAO</name>
<dbReference type="EMBL" id="CP022386">
    <property type="protein sequence ID" value="ATA87842.1"/>
    <property type="molecule type" value="Genomic_DNA"/>
</dbReference>
<proteinExistence type="predicted"/>
<dbReference type="KEGG" id="cgh:CGC50_12335"/>
<evidence type="ECO:0000313" key="1">
    <source>
        <dbReference type="EMBL" id="ATA87842.1"/>
    </source>
</evidence>
<dbReference type="OrthoDB" id="1188846at2"/>